<gene>
    <name evidence="2" type="ORF">LN473_19015</name>
</gene>
<keyword evidence="1" id="KW-0732">Signal</keyword>
<protein>
    <submittedName>
        <fullName evidence="2">Uncharacterized protein</fullName>
    </submittedName>
</protein>
<reference evidence="2" key="1">
    <citation type="submission" date="2021-11" db="EMBL/GenBank/DDBJ databases">
        <title>Genome resources and taxonomic validation of 89 Xanthomonas strains.</title>
        <authorList>
            <person name="Tambong J.T."/>
        </authorList>
    </citation>
    <scope>NUCLEOTIDE SEQUENCE</scope>
    <source>
        <strain evidence="2">Bv 5-4A</strain>
    </source>
</reference>
<dbReference type="EMBL" id="JAJIUN010000085">
    <property type="protein sequence ID" value="MCC8624032.1"/>
    <property type="molecule type" value="Genomic_DNA"/>
</dbReference>
<comment type="caution">
    <text evidence="2">The sequence shown here is derived from an EMBL/GenBank/DDBJ whole genome shotgun (WGS) entry which is preliminary data.</text>
</comment>
<feature type="chain" id="PRO_5046584025" evidence="1">
    <location>
        <begin position="26"/>
        <end position="89"/>
    </location>
</feature>
<sequence>MRLPCRLLSSIIAASLELLPLSGMAQSGWINAQGESVAESPSRKTVQDMGASLPLTPDTDWQQKWNTPSDTVPHFTEADHVATGDTLFV</sequence>
<keyword evidence="3" id="KW-1185">Reference proteome</keyword>
<accession>A0ABS8LE45</accession>
<feature type="signal peptide" evidence="1">
    <location>
        <begin position="1"/>
        <end position="25"/>
    </location>
</feature>
<evidence type="ECO:0000313" key="3">
    <source>
        <dbReference type="Proteomes" id="UP001430544"/>
    </source>
</evidence>
<evidence type="ECO:0000256" key="1">
    <source>
        <dbReference type="SAM" id="SignalP"/>
    </source>
</evidence>
<proteinExistence type="predicted"/>
<organism evidence="2 3">
    <name type="scientific">Xanthomonas vesicatoria</name>
    <dbReference type="NCBI Taxonomy" id="56460"/>
    <lineage>
        <taxon>Bacteria</taxon>
        <taxon>Pseudomonadati</taxon>
        <taxon>Pseudomonadota</taxon>
        <taxon>Gammaproteobacteria</taxon>
        <taxon>Lysobacterales</taxon>
        <taxon>Lysobacteraceae</taxon>
        <taxon>Xanthomonas</taxon>
    </lineage>
</organism>
<evidence type="ECO:0000313" key="2">
    <source>
        <dbReference type="EMBL" id="MCC8624032.1"/>
    </source>
</evidence>
<dbReference type="Proteomes" id="UP001430544">
    <property type="component" value="Unassembled WGS sequence"/>
</dbReference>
<dbReference type="RefSeq" id="WP_229006799.1">
    <property type="nucleotide sequence ID" value="NZ_CP018470.1"/>
</dbReference>
<name>A0ABS8LE45_9XANT</name>